<accession>A0A8S0PZ31</accession>
<evidence type="ECO:0000313" key="2">
    <source>
        <dbReference type="Proteomes" id="UP000594638"/>
    </source>
</evidence>
<evidence type="ECO:0000313" key="1">
    <source>
        <dbReference type="EMBL" id="CAA2959886.1"/>
    </source>
</evidence>
<dbReference type="Proteomes" id="UP000594638">
    <property type="component" value="Unassembled WGS sequence"/>
</dbReference>
<organism evidence="1 2">
    <name type="scientific">Olea europaea subsp. europaea</name>
    <dbReference type="NCBI Taxonomy" id="158383"/>
    <lineage>
        <taxon>Eukaryota</taxon>
        <taxon>Viridiplantae</taxon>
        <taxon>Streptophyta</taxon>
        <taxon>Embryophyta</taxon>
        <taxon>Tracheophyta</taxon>
        <taxon>Spermatophyta</taxon>
        <taxon>Magnoliopsida</taxon>
        <taxon>eudicotyledons</taxon>
        <taxon>Gunneridae</taxon>
        <taxon>Pentapetalae</taxon>
        <taxon>asterids</taxon>
        <taxon>lamiids</taxon>
        <taxon>Lamiales</taxon>
        <taxon>Oleaceae</taxon>
        <taxon>Oleeae</taxon>
        <taxon>Olea</taxon>
    </lineage>
</organism>
<proteinExistence type="predicted"/>
<reference evidence="1 2" key="1">
    <citation type="submission" date="2019-12" db="EMBL/GenBank/DDBJ databases">
        <authorList>
            <person name="Alioto T."/>
            <person name="Alioto T."/>
            <person name="Gomez Garrido J."/>
        </authorList>
    </citation>
    <scope>NUCLEOTIDE SEQUENCE [LARGE SCALE GENOMIC DNA]</scope>
</reference>
<dbReference type="Gramene" id="OE9A017771T1">
    <property type="protein sequence ID" value="OE9A017771C1"/>
    <property type="gene ID" value="OE9A017771"/>
</dbReference>
<dbReference type="EMBL" id="CACTIH010000352">
    <property type="protein sequence ID" value="CAA2959886.1"/>
    <property type="molecule type" value="Genomic_DNA"/>
</dbReference>
<gene>
    <name evidence="1" type="ORF">OLEA9_A017771</name>
</gene>
<sequence length="80" mass="8373">MVRKGDNEDGGGACDGNCRVYGYGGDGDGDGDGDGGVKVVMVRKGGDEDGGAVSFGFRRTWIFCGLQHNVLIEVVEEWTG</sequence>
<name>A0A8S0PZ31_OLEEU</name>
<keyword evidence="2" id="KW-1185">Reference proteome</keyword>
<comment type="caution">
    <text evidence="1">The sequence shown here is derived from an EMBL/GenBank/DDBJ whole genome shotgun (WGS) entry which is preliminary data.</text>
</comment>
<protein>
    <submittedName>
        <fullName evidence="1">Uncharacterized protein</fullName>
    </submittedName>
</protein>
<dbReference type="AlphaFoldDB" id="A0A8S0PZ31"/>